<dbReference type="RefSeq" id="WP_015401220.1">
    <property type="nucleotide sequence ID" value="NC_020302.1"/>
</dbReference>
<evidence type="ECO:0000313" key="3">
    <source>
        <dbReference type="Proteomes" id="UP000011723"/>
    </source>
</evidence>
<dbReference type="KEGG" id="chn:A605_08995"/>
<proteinExistence type="predicted"/>
<dbReference type="HOGENOM" id="CLU_116748_1_0_11"/>
<accession>M1P806</accession>
<sequence length="143" mass="15879">MAEQLKTLNHLADLEEMAASEPGLHVRYSEGPDNDASGGSTDTESGLELPGLSVNPLNPESWWTRPLGDWIARQLCQYKHLQEKNPERFAWVLRGRQVGRGPDCEPLLVDISPIARLSPALLAEAERRYRENFDAGQGPEDGC</sequence>
<reference evidence="2 3" key="1">
    <citation type="journal article" date="2012" name="Stand. Genomic Sci.">
        <title>Genome sequence of the halotolerant bacterium Corynebacterium halotolerans type strain YIM 70093(T) (= DSM 44683(T)).</title>
        <authorList>
            <person name="Ruckert C."/>
            <person name="Albersmeier A."/>
            <person name="Al-Dilaimi A."/>
            <person name="Niehaus K."/>
            <person name="Szczepanowski R."/>
            <person name="Kalinowski J."/>
        </authorList>
    </citation>
    <scope>NUCLEOTIDE SEQUENCE [LARGE SCALE GENOMIC DNA]</scope>
    <source>
        <strain evidence="2">YIM 70093</strain>
    </source>
</reference>
<feature type="region of interest" description="Disordered" evidence="1">
    <location>
        <begin position="21"/>
        <end position="52"/>
    </location>
</feature>
<keyword evidence="3" id="KW-1185">Reference proteome</keyword>
<organism evidence="2 3">
    <name type="scientific">Corynebacterium halotolerans YIM 70093 = DSM 44683</name>
    <dbReference type="NCBI Taxonomy" id="1121362"/>
    <lineage>
        <taxon>Bacteria</taxon>
        <taxon>Bacillati</taxon>
        <taxon>Actinomycetota</taxon>
        <taxon>Actinomycetes</taxon>
        <taxon>Mycobacteriales</taxon>
        <taxon>Corynebacteriaceae</taxon>
        <taxon>Corynebacterium</taxon>
    </lineage>
</organism>
<evidence type="ECO:0000313" key="2">
    <source>
        <dbReference type="EMBL" id="AGF72801.1"/>
    </source>
</evidence>
<dbReference type="EMBL" id="CP003697">
    <property type="protein sequence ID" value="AGF72801.1"/>
    <property type="molecule type" value="Genomic_DNA"/>
</dbReference>
<dbReference type="InterPro" id="IPR046080">
    <property type="entry name" value="DUF6098"/>
</dbReference>
<dbReference type="STRING" id="1121362.A605_08995"/>
<protein>
    <submittedName>
        <fullName evidence="2">Uncharacterized protein</fullName>
    </submittedName>
</protein>
<dbReference type="Proteomes" id="UP000011723">
    <property type="component" value="Chromosome"/>
</dbReference>
<gene>
    <name evidence="2" type="ORF">A605_08995</name>
</gene>
<dbReference type="AlphaFoldDB" id="M1P806"/>
<dbReference type="PATRIC" id="fig|1121362.3.peg.1816"/>
<dbReference type="Pfam" id="PF19593">
    <property type="entry name" value="DUF6098"/>
    <property type="match status" value="1"/>
</dbReference>
<name>M1P806_9CORY</name>
<dbReference type="eggNOG" id="ENOG5032XAF">
    <property type="taxonomic scope" value="Bacteria"/>
</dbReference>
<evidence type="ECO:0000256" key="1">
    <source>
        <dbReference type="SAM" id="MobiDB-lite"/>
    </source>
</evidence>